<keyword evidence="3" id="KW-0032">Aminotransferase</keyword>
<keyword evidence="7" id="KW-1185">Reference proteome</keyword>
<reference evidence="6 7" key="1">
    <citation type="journal article" date="2020" name="ISME J.">
        <title>Uncovering the hidden diversity of litter-decomposition mechanisms in mushroom-forming fungi.</title>
        <authorList>
            <person name="Floudas D."/>
            <person name="Bentzer J."/>
            <person name="Ahren D."/>
            <person name="Johansson T."/>
            <person name="Persson P."/>
            <person name="Tunlid A."/>
        </authorList>
    </citation>
    <scope>NUCLEOTIDE SEQUENCE [LARGE SCALE GENOMIC DNA]</scope>
    <source>
        <strain evidence="6 7">CBS 661.87</strain>
    </source>
</reference>
<dbReference type="GO" id="GO:0009099">
    <property type="term" value="P:L-valine biosynthetic process"/>
    <property type="evidence" value="ECO:0007669"/>
    <property type="project" value="TreeGrafter"/>
</dbReference>
<dbReference type="Gene3D" id="3.20.10.10">
    <property type="entry name" value="D-amino Acid Aminotransferase, subunit A, domain 2"/>
    <property type="match status" value="1"/>
</dbReference>
<dbReference type="InterPro" id="IPR043131">
    <property type="entry name" value="BCAT-like_N"/>
</dbReference>
<accession>A0A8H5H7P7</accession>
<comment type="cofactor">
    <cofactor evidence="1">
        <name>pyridoxal 5'-phosphate</name>
        <dbReference type="ChEBI" id="CHEBI:597326"/>
    </cofactor>
</comment>
<keyword evidence="4" id="KW-0808">Transferase</keyword>
<evidence type="ECO:0000313" key="7">
    <source>
        <dbReference type="Proteomes" id="UP000565441"/>
    </source>
</evidence>
<evidence type="ECO:0000256" key="4">
    <source>
        <dbReference type="ARBA" id="ARBA00022679"/>
    </source>
</evidence>
<evidence type="ECO:0000256" key="5">
    <source>
        <dbReference type="ARBA" id="ARBA00022898"/>
    </source>
</evidence>
<organism evidence="6 7">
    <name type="scientific">Tricholomella constricta</name>
    <dbReference type="NCBI Taxonomy" id="117010"/>
    <lineage>
        <taxon>Eukaryota</taxon>
        <taxon>Fungi</taxon>
        <taxon>Dikarya</taxon>
        <taxon>Basidiomycota</taxon>
        <taxon>Agaricomycotina</taxon>
        <taxon>Agaricomycetes</taxon>
        <taxon>Agaricomycetidae</taxon>
        <taxon>Agaricales</taxon>
        <taxon>Tricholomatineae</taxon>
        <taxon>Lyophyllaceae</taxon>
        <taxon>Tricholomella</taxon>
    </lineage>
</organism>
<gene>
    <name evidence="6" type="ORF">D9615_008691</name>
</gene>
<evidence type="ECO:0000256" key="3">
    <source>
        <dbReference type="ARBA" id="ARBA00022576"/>
    </source>
</evidence>
<dbReference type="GO" id="GO:0004084">
    <property type="term" value="F:branched-chain-amino-acid transaminase activity"/>
    <property type="evidence" value="ECO:0007669"/>
    <property type="project" value="InterPro"/>
</dbReference>
<evidence type="ECO:0000256" key="2">
    <source>
        <dbReference type="ARBA" id="ARBA00009320"/>
    </source>
</evidence>
<dbReference type="PANTHER" id="PTHR11825">
    <property type="entry name" value="SUBGROUP IIII AMINOTRANSFERASE"/>
    <property type="match status" value="1"/>
</dbReference>
<dbReference type="PANTHER" id="PTHR11825:SF44">
    <property type="entry name" value="BRANCHED-CHAIN-AMINO-ACID AMINOTRANSFERASE"/>
    <property type="match status" value="1"/>
</dbReference>
<evidence type="ECO:0000313" key="6">
    <source>
        <dbReference type="EMBL" id="KAF5378268.1"/>
    </source>
</evidence>
<keyword evidence="5" id="KW-0663">Pyridoxal phosphate</keyword>
<evidence type="ECO:0000256" key="1">
    <source>
        <dbReference type="ARBA" id="ARBA00001933"/>
    </source>
</evidence>
<sequence>MFPAVIYLFPRPSLAQDLASMDMKGVLGRDTKREEGIWIPWDLAAGRSPTATSHETSKVKLRLREREYEAQCGRCAVMKAYRGPNGEPRLFRPKLNMEGLARSAERVALPPFDTDTVLTLIKRLVAIDARWIPTKPGHSLYIRPTIISICAALGVAASDSAMLYVIMTPTGPYFNTSTTKGIPLCQHDSTLLARRHGRAQARAQLRPGVPPPKAGGAAVVQPGIVVVGG</sequence>
<dbReference type="InterPro" id="IPR005786">
    <property type="entry name" value="B_amino_transII"/>
</dbReference>
<protein>
    <submittedName>
        <fullName evidence="6">Uncharacterized protein</fullName>
    </submittedName>
</protein>
<dbReference type="GO" id="GO:0009098">
    <property type="term" value="P:L-leucine biosynthetic process"/>
    <property type="evidence" value="ECO:0007669"/>
    <property type="project" value="TreeGrafter"/>
</dbReference>
<dbReference type="InterPro" id="IPR036038">
    <property type="entry name" value="Aminotransferase-like"/>
</dbReference>
<dbReference type="Gene3D" id="3.30.470.10">
    <property type="match status" value="1"/>
</dbReference>
<dbReference type="OrthoDB" id="1732691at2759"/>
<name>A0A8H5H7P7_9AGAR</name>
<comment type="caution">
    <text evidence="6">The sequence shown here is derived from an EMBL/GenBank/DDBJ whole genome shotgun (WGS) entry which is preliminary data.</text>
</comment>
<dbReference type="SUPFAM" id="SSF56752">
    <property type="entry name" value="D-aminoacid aminotransferase-like PLP-dependent enzymes"/>
    <property type="match status" value="1"/>
</dbReference>
<dbReference type="EMBL" id="JAACJP010000020">
    <property type="protein sequence ID" value="KAF5378268.1"/>
    <property type="molecule type" value="Genomic_DNA"/>
</dbReference>
<dbReference type="Proteomes" id="UP000565441">
    <property type="component" value="Unassembled WGS sequence"/>
</dbReference>
<proteinExistence type="inferred from homology"/>
<dbReference type="GO" id="GO:0005739">
    <property type="term" value="C:mitochondrion"/>
    <property type="evidence" value="ECO:0007669"/>
    <property type="project" value="TreeGrafter"/>
</dbReference>
<comment type="similarity">
    <text evidence="2">Belongs to the class-IV pyridoxal-phosphate-dependent aminotransferase family.</text>
</comment>
<dbReference type="InterPro" id="IPR043132">
    <property type="entry name" value="BCAT-like_C"/>
</dbReference>
<dbReference type="AlphaFoldDB" id="A0A8H5H7P7"/>